<dbReference type="eggNOG" id="ENOG502RWI2">
    <property type="taxonomic scope" value="Eukaryota"/>
</dbReference>
<proteinExistence type="predicted"/>
<dbReference type="InterPro" id="IPR031311">
    <property type="entry name" value="CHIT_BIND_RR_consensus"/>
</dbReference>
<dbReference type="PROSITE" id="PS00233">
    <property type="entry name" value="CHIT_BIND_RR_1"/>
    <property type="match status" value="1"/>
</dbReference>
<organism evidence="5 6">
    <name type="scientific">Musca domestica</name>
    <name type="common">House fly</name>
    <dbReference type="NCBI Taxonomy" id="7370"/>
    <lineage>
        <taxon>Eukaryota</taxon>
        <taxon>Metazoa</taxon>
        <taxon>Ecdysozoa</taxon>
        <taxon>Arthropoda</taxon>
        <taxon>Hexapoda</taxon>
        <taxon>Insecta</taxon>
        <taxon>Pterygota</taxon>
        <taxon>Neoptera</taxon>
        <taxon>Endopterygota</taxon>
        <taxon>Diptera</taxon>
        <taxon>Brachycera</taxon>
        <taxon>Muscomorpha</taxon>
        <taxon>Muscoidea</taxon>
        <taxon>Muscidae</taxon>
        <taxon>Musca</taxon>
    </lineage>
</organism>
<evidence type="ECO:0000256" key="4">
    <source>
        <dbReference type="SAM" id="SignalP"/>
    </source>
</evidence>
<evidence type="ECO:0000313" key="6">
    <source>
        <dbReference type="RefSeq" id="XP_005184975.2"/>
    </source>
</evidence>
<dbReference type="RefSeq" id="XP_005184975.2">
    <property type="nucleotide sequence ID" value="XM_005184918.2"/>
</dbReference>
<dbReference type="PANTHER" id="PTHR12236:SF76">
    <property type="entry name" value="ADULT-SPECIFIC CUTICULAR PROTEIN ACP-20-LIKE PROTEIN"/>
    <property type="match status" value="1"/>
</dbReference>
<accession>A0A9J7CUC9</accession>
<feature type="region of interest" description="Disordered" evidence="3">
    <location>
        <begin position="66"/>
        <end position="144"/>
    </location>
</feature>
<dbReference type="GeneID" id="101892337"/>
<dbReference type="STRING" id="7370.A0A1I8MN03"/>
<feature type="signal peptide" evidence="4">
    <location>
        <begin position="1"/>
        <end position="23"/>
    </location>
</feature>
<keyword evidence="4" id="KW-0732">Signal</keyword>
<dbReference type="PANTHER" id="PTHR12236">
    <property type="entry name" value="STRUCTURAL CONTITUENT OF CUTICLE"/>
    <property type="match status" value="1"/>
</dbReference>
<feature type="compositionally biased region" description="Basic and acidic residues" evidence="3">
    <location>
        <begin position="73"/>
        <end position="109"/>
    </location>
</feature>
<name>A0A9J7CUC9_MUSDO</name>
<feature type="chain" id="PRO_5046018136" evidence="4">
    <location>
        <begin position="24"/>
        <end position="227"/>
    </location>
</feature>
<dbReference type="InterPro" id="IPR000618">
    <property type="entry name" value="Insect_cuticle"/>
</dbReference>
<evidence type="ECO:0000256" key="2">
    <source>
        <dbReference type="PROSITE-ProRule" id="PRU00497"/>
    </source>
</evidence>
<dbReference type="VEuPathDB" id="VectorBase:MDOMA2_019988"/>
<dbReference type="PROSITE" id="PS51155">
    <property type="entry name" value="CHIT_BIND_RR_2"/>
    <property type="match status" value="1"/>
</dbReference>
<dbReference type="InterPro" id="IPR051217">
    <property type="entry name" value="Insect_Cuticle_Struc_Prot"/>
</dbReference>
<keyword evidence="1 2" id="KW-0193">Cuticle</keyword>
<evidence type="ECO:0000256" key="1">
    <source>
        <dbReference type="ARBA" id="ARBA00022460"/>
    </source>
</evidence>
<sequence>MNFLAFSFVSLAAICGLASIALAGPVQQHHQQHHHPQQRYSYQGKLYHRSSRNKNDVYDNISYSSSAVAKNSESNEKHKDEKKCQKDDKEEDHIEKPMMKEKEKKKEEEKKEEEDDKQQEKRQAETHSSFEDHHEHKNHIHHDYYAQPKYKFEYGVKDEKSGDDKNHWEERDGDKVKGSYIIKEADGSIRIVEYTADHHNGFQAVVKIIPAEKKEEEGGEIDLAKYY</sequence>
<protein>
    <submittedName>
        <fullName evidence="6">Myb-like protein X</fullName>
    </submittedName>
</protein>
<dbReference type="VEuPathDB" id="VectorBase:MDOA006667"/>
<dbReference type="OrthoDB" id="6427684at2759"/>
<dbReference type="Proteomes" id="UP001652621">
    <property type="component" value="Unplaced"/>
</dbReference>
<reference evidence="6" key="1">
    <citation type="submission" date="2025-08" db="UniProtKB">
        <authorList>
            <consortium name="RefSeq"/>
        </authorList>
    </citation>
    <scope>IDENTIFICATION</scope>
    <source>
        <strain evidence="6">Aabys</strain>
        <tissue evidence="6">Whole body</tissue>
    </source>
</reference>
<feature type="compositionally biased region" description="Basic and acidic residues" evidence="3">
    <location>
        <begin position="118"/>
        <end position="135"/>
    </location>
</feature>
<dbReference type="PRINTS" id="PR00947">
    <property type="entry name" value="CUTICLE"/>
</dbReference>
<dbReference type="Pfam" id="PF00379">
    <property type="entry name" value="Chitin_bind_4"/>
    <property type="match status" value="1"/>
</dbReference>
<evidence type="ECO:0000313" key="5">
    <source>
        <dbReference type="Proteomes" id="UP001652621"/>
    </source>
</evidence>
<evidence type="ECO:0000256" key="3">
    <source>
        <dbReference type="SAM" id="MobiDB-lite"/>
    </source>
</evidence>
<gene>
    <name evidence="6" type="primary">LOC101892337</name>
</gene>
<keyword evidence="5" id="KW-1185">Reference proteome</keyword>